<dbReference type="Proteomes" id="UP001595528">
    <property type="component" value="Unassembled WGS sequence"/>
</dbReference>
<organism evidence="1 2">
    <name type="scientific">Marinibaculum pumilum</name>
    <dbReference type="NCBI Taxonomy" id="1766165"/>
    <lineage>
        <taxon>Bacteria</taxon>
        <taxon>Pseudomonadati</taxon>
        <taxon>Pseudomonadota</taxon>
        <taxon>Alphaproteobacteria</taxon>
        <taxon>Rhodospirillales</taxon>
        <taxon>Rhodospirillaceae</taxon>
        <taxon>Marinibaculum</taxon>
    </lineage>
</organism>
<dbReference type="RefSeq" id="WP_379899522.1">
    <property type="nucleotide sequence ID" value="NZ_JBHRTR010000022.1"/>
</dbReference>
<dbReference type="InterPro" id="IPR036397">
    <property type="entry name" value="RNaseH_sf"/>
</dbReference>
<gene>
    <name evidence="1" type="ORF">ACFOGJ_08960</name>
</gene>
<evidence type="ECO:0000313" key="2">
    <source>
        <dbReference type="Proteomes" id="UP001595528"/>
    </source>
</evidence>
<name>A0ABV7KZE6_9PROT</name>
<comment type="caution">
    <text evidence="1">The sequence shown here is derived from an EMBL/GenBank/DDBJ whole genome shotgun (WGS) entry which is preliminary data.</text>
</comment>
<reference evidence="2" key="1">
    <citation type="journal article" date="2019" name="Int. J. Syst. Evol. Microbiol.">
        <title>The Global Catalogue of Microorganisms (GCM) 10K type strain sequencing project: providing services to taxonomists for standard genome sequencing and annotation.</title>
        <authorList>
            <consortium name="The Broad Institute Genomics Platform"/>
            <consortium name="The Broad Institute Genome Sequencing Center for Infectious Disease"/>
            <person name="Wu L."/>
            <person name="Ma J."/>
        </authorList>
    </citation>
    <scope>NUCLEOTIDE SEQUENCE [LARGE SCALE GENOMIC DNA]</scope>
    <source>
        <strain evidence="2">KCTC 42964</strain>
    </source>
</reference>
<evidence type="ECO:0000313" key="1">
    <source>
        <dbReference type="EMBL" id="MFC3227357.1"/>
    </source>
</evidence>
<keyword evidence="2" id="KW-1185">Reference proteome</keyword>
<protein>
    <submittedName>
        <fullName evidence="1">Uncharacterized protein</fullName>
    </submittedName>
</protein>
<dbReference type="Gene3D" id="3.30.420.10">
    <property type="entry name" value="Ribonuclease H-like superfamily/Ribonuclease H"/>
    <property type="match status" value="1"/>
</dbReference>
<dbReference type="InterPro" id="IPR012337">
    <property type="entry name" value="RNaseH-like_sf"/>
</dbReference>
<dbReference type="SUPFAM" id="SSF53098">
    <property type="entry name" value="Ribonuclease H-like"/>
    <property type="match status" value="1"/>
</dbReference>
<sequence>MMRLLALDQNNVTGGAVGDAGGSPLFWSWRLPAGKDGDNGPRFAALYDHVCGAIREHQPDRVIYETPFLKLRQRAQTTRLVMGYAAIVEAACVACATPCCEATVQEWRRFLLSVVPKGSEAAKAATMAYCRRLGWQVRNDHEGDACGLWFYGCSLFVPSLAARTGPLFQGAA</sequence>
<accession>A0ABV7KZE6</accession>
<proteinExistence type="predicted"/>
<dbReference type="EMBL" id="JBHRTR010000022">
    <property type="protein sequence ID" value="MFC3227357.1"/>
    <property type="molecule type" value="Genomic_DNA"/>
</dbReference>